<evidence type="ECO:0000313" key="2">
    <source>
        <dbReference type="EMBL" id="MDM5438983.1"/>
    </source>
</evidence>
<dbReference type="Proteomes" id="UP001224139">
    <property type="component" value="Unassembled WGS sequence"/>
</dbReference>
<dbReference type="PANTHER" id="PTHR46211:SF7">
    <property type="entry name" value="GLYCEROPHOSPHODIESTER PHOSPHODIESTERASE"/>
    <property type="match status" value="1"/>
</dbReference>
<reference evidence="2 3" key="1">
    <citation type="submission" date="2023-06" db="EMBL/GenBank/DDBJ databases">
        <title>Comparative genomics of Bacillaceae isolates and their secondary metabolite potential.</title>
        <authorList>
            <person name="Song L."/>
            <person name="Nielsen L.J."/>
            <person name="Mohite O."/>
            <person name="Xu X."/>
            <person name="Weber T."/>
            <person name="Kovacs A.T."/>
        </authorList>
    </citation>
    <scope>NUCLEOTIDE SEQUENCE [LARGE SCALE GENOMIC DNA]</scope>
    <source>
        <strain evidence="2 3">DX2.1</strain>
    </source>
</reference>
<name>A0ABT7R7S2_9BACI</name>
<dbReference type="EMBL" id="JAUCFG010000002">
    <property type="protein sequence ID" value="MDM5438983.1"/>
    <property type="molecule type" value="Genomic_DNA"/>
</dbReference>
<feature type="domain" description="GP-PDE" evidence="1">
    <location>
        <begin position="39"/>
        <end position="285"/>
    </location>
</feature>
<dbReference type="InterPro" id="IPR017946">
    <property type="entry name" value="PLC-like_Pdiesterase_TIM-brl"/>
</dbReference>
<dbReference type="PANTHER" id="PTHR46211">
    <property type="entry name" value="GLYCEROPHOSPHORYL DIESTER PHOSPHODIESTERASE"/>
    <property type="match status" value="1"/>
</dbReference>
<gene>
    <name evidence="2" type="ORF">QUG02_12805</name>
</gene>
<dbReference type="CDD" id="cd08601">
    <property type="entry name" value="GDPD_SaGlpQ_like"/>
    <property type="match status" value="1"/>
</dbReference>
<dbReference type="Pfam" id="PF03009">
    <property type="entry name" value="GDPD"/>
    <property type="match status" value="1"/>
</dbReference>
<proteinExistence type="predicted"/>
<organism evidence="2 3">
    <name type="scientific">Bacillus hominis</name>
    <dbReference type="NCBI Taxonomy" id="2817478"/>
    <lineage>
        <taxon>Bacteria</taxon>
        <taxon>Bacillati</taxon>
        <taxon>Bacillota</taxon>
        <taxon>Bacilli</taxon>
        <taxon>Bacillales</taxon>
        <taxon>Bacillaceae</taxon>
        <taxon>Bacillus</taxon>
        <taxon>Bacillus cereus group</taxon>
    </lineage>
</organism>
<comment type="caution">
    <text evidence="2">The sequence shown here is derived from an EMBL/GenBank/DDBJ whole genome shotgun (WGS) entry which is preliminary data.</text>
</comment>
<dbReference type="InterPro" id="IPR030395">
    <property type="entry name" value="GP_PDE_dom"/>
</dbReference>
<dbReference type="PROSITE" id="PS51704">
    <property type="entry name" value="GP_PDE"/>
    <property type="match status" value="1"/>
</dbReference>
<dbReference type="Gene3D" id="3.20.20.190">
    <property type="entry name" value="Phosphatidylinositol (PI) phosphodiesterase"/>
    <property type="match status" value="1"/>
</dbReference>
<evidence type="ECO:0000313" key="3">
    <source>
        <dbReference type="Proteomes" id="UP001224139"/>
    </source>
</evidence>
<protein>
    <submittedName>
        <fullName evidence="2">Glycerophosphodiester phosphodiesterase</fullName>
    </submittedName>
</protein>
<dbReference type="SUPFAM" id="SSF51695">
    <property type="entry name" value="PLC-like phosphodiesterases"/>
    <property type="match status" value="1"/>
</dbReference>
<keyword evidence="3" id="KW-1185">Reference proteome</keyword>
<dbReference type="RefSeq" id="WP_289359290.1">
    <property type="nucleotide sequence ID" value="NZ_JAUCFG010000002.1"/>
</dbReference>
<sequence length="291" mass="33387">MKKISLITIACFFIVISIFVFQQVNEHTYIKATNQSNHIKNIAHRGASAYAPEHTIAAYKLGQQLKGDYIEIDLQMTKDGHLIAMHDETLNRTTNGTGLVKEHSLIDIKQLNAGSFFNKKHPNLAKKEFEDAKVPTLEEIIETFGQNANYYIETKSPDEYPGMEEKLLEIINHYQINNKVIIQSFSEESLRKIHNLNANIPLVQLLSYKKAVQLTGSEIEKYKTYCIGLGMNYKYIDEAYVKTIQKFGLEVHPFTVDNEKDMKKLLIWGVDGMFTNYPDRLHSISSLKTHK</sequence>
<evidence type="ECO:0000259" key="1">
    <source>
        <dbReference type="PROSITE" id="PS51704"/>
    </source>
</evidence>
<accession>A0ABT7R7S2</accession>